<evidence type="ECO:0000313" key="1">
    <source>
        <dbReference type="EMBL" id="OAF99978.1"/>
    </source>
</evidence>
<sequence length="80" mass="9049">MPKADTGTRSTASPLFSASWLDGTLARRVRPNGSFKTNEANIRNGTVFGFWGQRMGYVHNQQFRTSRHFRFGTPSKLGVW</sequence>
<dbReference type="InParanoid" id="A0A177BZ49"/>
<dbReference type="Proteomes" id="UP000077069">
    <property type="component" value="Unassembled WGS sequence"/>
</dbReference>
<keyword evidence="2" id="KW-1185">Reference proteome</keyword>
<reference evidence="1 2" key="1">
    <citation type="submission" date="2016-05" db="EMBL/GenBank/DDBJ databases">
        <title>Comparative analysis of secretome profiles of manganese(II)-oxidizing ascomycete fungi.</title>
        <authorList>
            <consortium name="DOE Joint Genome Institute"/>
            <person name="Zeiner C.A."/>
            <person name="Purvine S.O."/>
            <person name="Zink E.M."/>
            <person name="Wu S."/>
            <person name="Pasa-Tolic L."/>
            <person name="Chaput D.L."/>
            <person name="Haridas S."/>
            <person name="Grigoriev I.V."/>
            <person name="Santelli C.M."/>
            <person name="Hansel C.M."/>
        </authorList>
    </citation>
    <scope>NUCLEOTIDE SEQUENCE [LARGE SCALE GENOMIC DNA]</scope>
    <source>
        <strain evidence="1 2">AP3s5-JAC2a</strain>
    </source>
</reference>
<gene>
    <name evidence="1" type="ORF">CC84DRAFT_1168884</name>
</gene>
<organism evidence="1 2">
    <name type="scientific">Paraphaeosphaeria sporulosa</name>
    <dbReference type="NCBI Taxonomy" id="1460663"/>
    <lineage>
        <taxon>Eukaryota</taxon>
        <taxon>Fungi</taxon>
        <taxon>Dikarya</taxon>
        <taxon>Ascomycota</taxon>
        <taxon>Pezizomycotina</taxon>
        <taxon>Dothideomycetes</taxon>
        <taxon>Pleosporomycetidae</taxon>
        <taxon>Pleosporales</taxon>
        <taxon>Massarineae</taxon>
        <taxon>Didymosphaeriaceae</taxon>
        <taxon>Paraphaeosphaeria</taxon>
    </lineage>
</organism>
<dbReference type="EMBL" id="KV441560">
    <property type="protein sequence ID" value="OAF99978.1"/>
    <property type="molecule type" value="Genomic_DNA"/>
</dbReference>
<name>A0A177BZ49_9PLEO</name>
<dbReference type="RefSeq" id="XP_018030344.1">
    <property type="nucleotide sequence ID" value="XM_018179509.1"/>
</dbReference>
<protein>
    <submittedName>
        <fullName evidence="1">Uncharacterized protein</fullName>
    </submittedName>
</protein>
<proteinExistence type="predicted"/>
<dbReference type="AlphaFoldDB" id="A0A177BZ49"/>
<dbReference type="GeneID" id="28762995"/>
<evidence type="ECO:0000313" key="2">
    <source>
        <dbReference type="Proteomes" id="UP000077069"/>
    </source>
</evidence>
<accession>A0A177BZ49</accession>